<dbReference type="STRING" id="1121400.SAMN02746065_11051"/>
<dbReference type="Gene3D" id="3.10.20.30">
    <property type="match status" value="1"/>
</dbReference>
<dbReference type="InterPro" id="IPR010035">
    <property type="entry name" value="Thi_S"/>
</dbReference>
<dbReference type="AlphaFoldDB" id="A0A1W2C0R4"/>
<dbReference type="Pfam" id="PF02597">
    <property type="entry name" value="ThiS"/>
    <property type="match status" value="1"/>
</dbReference>
<dbReference type="EMBL" id="FWXY01000010">
    <property type="protein sequence ID" value="SMC78773.1"/>
    <property type="molecule type" value="Genomic_DNA"/>
</dbReference>
<dbReference type="SUPFAM" id="SSF54285">
    <property type="entry name" value="MoaD/ThiS"/>
    <property type="match status" value="1"/>
</dbReference>
<evidence type="ECO:0000313" key="1">
    <source>
        <dbReference type="EMBL" id="SMC78773.1"/>
    </source>
</evidence>
<dbReference type="Proteomes" id="UP000192418">
    <property type="component" value="Unassembled WGS sequence"/>
</dbReference>
<protein>
    <submittedName>
        <fullName evidence="1">Sulfur carrier protein</fullName>
    </submittedName>
</protein>
<reference evidence="1 2" key="1">
    <citation type="submission" date="2017-04" db="EMBL/GenBank/DDBJ databases">
        <authorList>
            <person name="Afonso C.L."/>
            <person name="Miller P.J."/>
            <person name="Scott M.A."/>
            <person name="Spackman E."/>
            <person name="Goraichik I."/>
            <person name="Dimitrov K.M."/>
            <person name="Suarez D.L."/>
            <person name="Swayne D.E."/>
        </authorList>
    </citation>
    <scope>NUCLEOTIDE SEQUENCE [LARGE SCALE GENOMIC DNA]</scope>
    <source>
        <strain evidence="1 2">DSM 3385</strain>
    </source>
</reference>
<keyword evidence="2" id="KW-1185">Reference proteome</keyword>
<dbReference type="OrthoDB" id="197113at2"/>
<dbReference type="InterPro" id="IPR016155">
    <property type="entry name" value="Mopterin_synth/thiamin_S_b"/>
</dbReference>
<gene>
    <name evidence="1" type="ORF">SAMN02746065_11051</name>
</gene>
<dbReference type="PANTHER" id="PTHR34472:SF1">
    <property type="entry name" value="SULFUR CARRIER PROTEIN THIS"/>
    <property type="match status" value="1"/>
</dbReference>
<accession>A0A1W2C0R4</accession>
<dbReference type="CDD" id="cd00565">
    <property type="entry name" value="Ubl_ThiS"/>
    <property type="match status" value="1"/>
</dbReference>
<sequence>MEIQLNGKLITTSAPNVMALVKARGLDPGSVIIEYNKNVIKQDVWDKTPVRPGDILELLSFVGGG</sequence>
<name>A0A1W2C0R4_9BACT</name>
<dbReference type="InterPro" id="IPR012675">
    <property type="entry name" value="Beta-grasp_dom_sf"/>
</dbReference>
<organism evidence="1 2">
    <name type="scientific">Desulfocicer vacuolatum DSM 3385</name>
    <dbReference type="NCBI Taxonomy" id="1121400"/>
    <lineage>
        <taxon>Bacteria</taxon>
        <taxon>Pseudomonadati</taxon>
        <taxon>Thermodesulfobacteriota</taxon>
        <taxon>Desulfobacteria</taxon>
        <taxon>Desulfobacterales</taxon>
        <taxon>Desulfobacteraceae</taxon>
        <taxon>Desulfocicer</taxon>
    </lineage>
</organism>
<dbReference type="InterPro" id="IPR003749">
    <property type="entry name" value="ThiS/MoaD-like"/>
</dbReference>
<evidence type="ECO:0000313" key="2">
    <source>
        <dbReference type="Proteomes" id="UP000192418"/>
    </source>
</evidence>
<proteinExistence type="predicted"/>
<dbReference type="RefSeq" id="WP_084069228.1">
    <property type="nucleotide sequence ID" value="NZ_FWXY01000010.1"/>
</dbReference>
<dbReference type="PANTHER" id="PTHR34472">
    <property type="entry name" value="SULFUR CARRIER PROTEIN THIS"/>
    <property type="match status" value="1"/>
</dbReference>
<dbReference type="NCBIfam" id="TIGR01683">
    <property type="entry name" value="thiS"/>
    <property type="match status" value="1"/>
</dbReference>